<dbReference type="InterPro" id="IPR051782">
    <property type="entry name" value="ABC_Transporter_VariousFunc"/>
</dbReference>
<evidence type="ECO:0000256" key="2">
    <source>
        <dbReference type="ARBA" id="ARBA00022741"/>
    </source>
</evidence>
<dbReference type="PROSITE" id="PS50893">
    <property type="entry name" value="ABC_TRANSPORTER_2"/>
    <property type="match status" value="1"/>
</dbReference>
<dbReference type="RefSeq" id="WP_071929009.1">
    <property type="nucleotide sequence ID" value="NZ_CP018082.1"/>
</dbReference>
<evidence type="ECO:0000313" key="5">
    <source>
        <dbReference type="EMBL" id="APE35821.1"/>
    </source>
</evidence>
<dbReference type="AlphaFoldDB" id="A0A1J0VUU8"/>
<dbReference type="CDD" id="cd03230">
    <property type="entry name" value="ABC_DR_subfamily_A"/>
    <property type="match status" value="1"/>
</dbReference>
<keyword evidence="2" id="KW-0547">Nucleotide-binding</keyword>
<keyword evidence="1" id="KW-0813">Transport</keyword>
<reference evidence="5" key="1">
    <citation type="submission" date="2016-11" db="EMBL/GenBank/DDBJ databases">
        <authorList>
            <person name="Jaros S."/>
            <person name="Januszkiewicz K."/>
            <person name="Wedrychowicz H."/>
        </authorList>
    </citation>
    <scope>NUCLEOTIDE SEQUENCE [LARGE SCALE GENOMIC DNA]</scope>
    <source>
        <strain evidence="5">Y48</strain>
    </source>
</reference>
<dbReference type="InterPro" id="IPR003593">
    <property type="entry name" value="AAA+_ATPase"/>
</dbReference>
<dbReference type="Pfam" id="PF00005">
    <property type="entry name" value="ABC_tran"/>
    <property type="match status" value="1"/>
</dbReference>
<dbReference type="InterPro" id="IPR003439">
    <property type="entry name" value="ABC_transporter-like_ATP-bd"/>
</dbReference>
<evidence type="ECO:0000256" key="3">
    <source>
        <dbReference type="ARBA" id="ARBA00022840"/>
    </source>
</evidence>
<evidence type="ECO:0000256" key="1">
    <source>
        <dbReference type="ARBA" id="ARBA00022448"/>
    </source>
</evidence>
<dbReference type="PANTHER" id="PTHR42939">
    <property type="entry name" value="ABC TRANSPORTER ATP-BINDING PROTEIN ALBC-RELATED"/>
    <property type="match status" value="1"/>
</dbReference>
<keyword evidence="3 5" id="KW-0067">ATP-binding</keyword>
<dbReference type="SMART" id="SM00382">
    <property type="entry name" value="AAA"/>
    <property type="match status" value="1"/>
</dbReference>
<evidence type="ECO:0000259" key="4">
    <source>
        <dbReference type="PROSITE" id="PS50893"/>
    </source>
</evidence>
<dbReference type="Proteomes" id="UP000183810">
    <property type="component" value="Chromosome"/>
</dbReference>
<sequence>MSAAIIDPTVRDTEVVVSTRGLTTRFGSVTALDDVTIDLRADTIYGLLGRNGAGKTTLMQTLTGQMFQTSGEVRVFGRVPHENTEVLRGVSFIKESQAYPAEYKVEHVLAAARHLLRDWDEDFARELVRDFDLPVNRKVKKLSRGMTSALGVIVGLASRAPLTFFDEPYLGLDAVARQLFYDRLLADYAEHPRTVVLSTHLIDEVADLLEHVLLIDRGRLLVDASADELRDSALTVAGSAADVDLFLGARPELRRERLGNQVRVTARTENAAEDIAHAKSLGLAIEPVSLQQLIVETTNLERKDA</sequence>
<dbReference type="OrthoDB" id="9804819at2"/>
<dbReference type="Gene3D" id="3.40.50.300">
    <property type="entry name" value="P-loop containing nucleotide triphosphate hydrolases"/>
    <property type="match status" value="1"/>
</dbReference>
<dbReference type="InterPro" id="IPR027417">
    <property type="entry name" value="P-loop_NTPase"/>
</dbReference>
<dbReference type="GO" id="GO:0016887">
    <property type="term" value="F:ATP hydrolysis activity"/>
    <property type="evidence" value="ECO:0007669"/>
    <property type="project" value="InterPro"/>
</dbReference>
<protein>
    <submittedName>
        <fullName evidence="5">ABC transporter ATP-binding protein</fullName>
    </submittedName>
</protein>
<gene>
    <name evidence="5" type="ORF">BOX37_19810</name>
</gene>
<organism evidence="5 6">
    <name type="scientific">Nocardia mangyaensis</name>
    <dbReference type="NCBI Taxonomy" id="2213200"/>
    <lineage>
        <taxon>Bacteria</taxon>
        <taxon>Bacillati</taxon>
        <taxon>Actinomycetota</taxon>
        <taxon>Actinomycetes</taxon>
        <taxon>Mycobacteriales</taxon>
        <taxon>Nocardiaceae</taxon>
        <taxon>Nocardia</taxon>
    </lineage>
</organism>
<accession>A0A1J0VUU8</accession>
<proteinExistence type="predicted"/>
<name>A0A1J0VUU8_9NOCA</name>
<dbReference type="KEGG" id="nsl:BOX37_19810"/>
<feature type="domain" description="ABC transporter" evidence="4">
    <location>
        <begin position="10"/>
        <end position="242"/>
    </location>
</feature>
<evidence type="ECO:0000313" key="6">
    <source>
        <dbReference type="Proteomes" id="UP000183810"/>
    </source>
</evidence>
<dbReference type="SUPFAM" id="SSF52540">
    <property type="entry name" value="P-loop containing nucleoside triphosphate hydrolases"/>
    <property type="match status" value="1"/>
</dbReference>
<keyword evidence="6" id="KW-1185">Reference proteome</keyword>
<dbReference type="EMBL" id="CP018082">
    <property type="protein sequence ID" value="APE35821.1"/>
    <property type="molecule type" value="Genomic_DNA"/>
</dbReference>
<dbReference type="PANTHER" id="PTHR42939:SF1">
    <property type="entry name" value="ABC TRANSPORTER ATP-BINDING PROTEIN ALBC-RELATED"/>
    <property type="match status" value="1"/>
</dbReference>
<dbReference type="GO" id="GO:0005524">
    <property type="term" value="F:ATP binding"/>
    <property type="evidence" value="ECO:0007669"/>
    <property type="project" value="UniProtKB-KW"/>
</dbReference>